<feature type="compositionally biased region" description="Polar residues" evidence="4">
    <location>
        <begin position="515"/>
        <end position="525"/>
    </location>
</feature>
<gene>
    <name evidence="6" type="ORF">BaRGS_00006750</name>
</gene>
<dbReference type="InterPro" id="IPR027267">
    <property type="entry name" value="AH/BAR_dom_sf"/>
</dbReference>
<evidence type="ECO:0000259" key="5">
    <source>
        <dbReference type="PROSITE" id="PS50238"/>
    </source>
</evidence>
<protein>
    <recommendedName>
        <fullName evidence="5">Rho-GAP domain-containing protein</fullName>
    </recommendedName>
</protein>
<feature type="region of interest" description="Disordered" evidence="4">
    <location>
        <begin position="381"/>
        <end position="469"/>
    </location>
</feature>
<feature type="compositionally biased region" description="Polar residues" evidence="4">
    <location>
        <begin position="570"/>
        <end position="587"/>
    </location>
</feature>
<feature type="compositionally biased region" description="Low complexity" evidence="4">
    <location>
        <begin position="775"/>
        <end position="789"/>
    </location>
</feature>
<sequence length="847" mass="89482">FNSAVRQSHVPGANMASAAAKADAVREEYEEAQNKVEMVKDNLSIELCNFIAKESEHSSRLVALLEAQAAYHKKALQAIEEMVPKMKGVIAASPIKPVFGTPLEEHLRVLGRDISLVLEACIITLLEFGMEEEGLFRIAGGALKVKKLRACLDAHVIDMEEFSTDPHTVAGVLKQYLRELPEPLLTFELYSEFMQTTTLPHEQRMQALLAAVNKLPPANYNNVRYLIKFLAQLAQKSSKNKMTPSNIGIVMGPNLLWSRGETTPNMLTAGAVSAIIEAFVIHADRFFPGEFDFHLTGRGCAPPSPCVAPSSAIASLASLTGSQAEVLIPRSGGSQPDLTETPPEERSSSPQQDVSTEPQDERTDSGDILIALDSSSATFRAGADAGEEASFDSGQGDMNTTTRSGDGLMHTVAPPTNLSLAGSARQRPTMPASSSLPSVRGPAGSQDNLLSMGTTRPEPTTPTTPSKSVHSDMYSTVFALHSLGEGNAASQYLTRVRALWDGQFQSSPLPPSLSERQQAPVSQGPPSEAAPRAAADRGWSSAGSRAEEPGRGSGPGSRGNQDIDFYATMGSESPSQNPADHTLTTAATPPRVSHSPVPDSTTSPTIQASQASPVAQSTIPAANSLSPTSGDSPEGPPSPKVHRRQTKKPAPPPPPDRPYSVAVTAMAKSTDMARSTDGAISSQTWPRGAPLVSPDSPQADMGAEGDKQRYSPPERRISGHGERPHGPPPERPSAPPPERPKLPPYPQQQSGNQQPSGAPPSGHQRSASTGAMYINTGPNAATTSTTTGSSHESLQTGIGSSLTTAGQGSGMPVGTSTLGRHSSMRPSRPNPPPPPPPINQKNEQTYL</sequence>
<feature type="compositionally biased region" description="Pro residues" evidence="4">
    <location>
        <begin position="726"/>
        <end position="746"/>
    </location>
</feature>
<dbReference type="Pfam" id="PF03114">
    <property type="entry name" value="BAR"/>
    <property type="match status" value="1"/>
</dbReference>
<dbReference type="FunFam" id="1.10.555.10:FF:000001">
    <property type="entry name" value="Rho GTPase activating protein 44"/>
    <property type="match status" value="1"/>
</dbReference>
<dbReference type="SUPFAM" id="SSF48350">
    <property type="entry name" value="GTPase activation domain, GAP"/>
    <property type="match status" value="1"/>
</dbReference>
<feature type="compositionally biased region" description="Low complexity" evidence="4">
    <location>
        <begin position="454"/>
        <end position="465"/>
    </location>
</feature>
<feature type="compositionally biased region" description="Pro residues" evidence="4">
    <location>
        <begin position="828"/>
        <end position="838"/>
    </location>
</feature>
<evidence type="ECO:0000256" key="2">
    <source>
        <dbReference type="ARBA" id="ARBA00022553"/>
    </source>
</evidence>
<feature type="compositionally biased region" description="Basic and acidic residues" evidence="4">
    <location>
        <begin position="704"/>
        <end position="725"/>
    </location>
</feature>
<feature type="compositionally biased region" description="Polar residues" evidence="4">
    <location>
        <begin position="598"/>
        <end position="631"/>
    </location>
</feature>
<feature type="coiled-coil region" evidence="3">
    <location>
        <begin position="15"/>
        <end position="46"/>
    </location>
</feature>
<dbReference type="PROSITE" id="PS50238">
    <property type="entry name" value="RHOGAP"/>
    <property type="match status" value="1"/>
</dbReference>
<dbReference type="InterPro" id="IPR000198">
    <property type="entry name" value="RhoGAP_dom"/>
</dbReference>
<organism evidence="6 7">
    <name type="scientific">Batillaria attramentaria</name>
    <dbReference type="NCBI Taxonomy" id="370345"/>
    <lineage>
        <taxon>Eukaryota</taxon>
        <taxon>Metazoa</taxon>
        <taxon>Spiralia</taxon>
        <taxon>Lophotrochozoa</taxon>
        <taxon>Mollusca</taxon>
        <taxon>Gastropoda</taxon>
        <taxon>Caenogastropoda</taxon>
        <taxon>Sorbeoconcha</taxon>
        <taxon>Cerithioidea</taxon>
        <taxon>Batillariidae</taxon>
        <taxon>Batillaria</taxon>
    </lineage>
</organism>
<dbReference type="Pfam" id="PF00620">
    <property type="entry name" value="RhoGAP"/>
    <property type="match status" value="1"/>
</dbReference>
<keyword evidence="1" id="KW-0343">GTPase activation</keyword>
<evidence type="ECO:0000256" key="3">
    <source>
        <dbReference type="SAM" id="Coils"/>
    </source>
</evidence>
<dbReference type="AlphaFoldDB" id="A0ABD0LR98"/>
<feature type="compositionally biased region" description="Polar residues" evidence="4">
    <location>
        <begin position="348"/>
        <end position="357"/>
    </location>
</feature>
<keyword evidence="2" id="KW-0597">Phosphoprotein</keyword>
<keyword evidence="3" id="KW-0175">Coiled coil</keyword>
<evidence type="ECO:0000256" key="4">
    <source>
        <dbReference type="SAM" id="MobiDB-lite"/>
    </source>
</evidence>
<reference evidence="6 7" key="1">
    <citation type="journal article" date="2023" name="Sci. Data">
        <title>Genome assembly of the Korean intertidal mud-creeper Batillaria attramentaria.</title>
        <authorList>
            <person name="Patra A.K."/>
            <person name="Ho P.T."/>
            <person name="Jun S."/>
            <person name="Lee S.J."/>
            <person name="Kim Y."/>
            <person name="Won Y.J."/>
        </authorList>
    </citation>
    <scope>NUCLEOTIDE SEQUENCE [LARGE SCALE GENOMIC DNA]</scope>
    <source>
        <strain evidence="6">Wonlab-2016</strain>
    </source>
</reference>
<dbReference type="PANTHER" id="PTHR14130:SF14">
    <property type="entry name" value="RHO GTPASE-ACTIVATING PROTEIN 92B"/>
    <property type="match status" value="1"/>
</dbReference>
<dbReference type="Proteomes" id="UP001519460">
    <property type="component" value="Unassembled WGS sequence"/>
</dbReference>
<dbReference type="SMART" id="SM00324">
    <property type="entry name" value="RhoGAP"/>
    <property type="match status" value="1"/>
</dbReference>
<comment type="caution">
    <text evidence="6">The sequence shown here is derived from an EMBL/GenBank/DDBJ whole genome shotgun (WGS) entry which is preliminary data.</text>
</comment>
<dbReference type="GO" id="GO:0005096">
    <property type="term" value="F:GTPase activator activity"/>
    <property type="evidence" value="ECO:0007669"/>
    <property type="project" value="UniProtKB-KW"/>
</dbReference>
<feature type="compositionally biased region" description="Polar residues" evidence="4">
    <location>
        <begin position="392"/>
        <end position="404"/>
    </location>
</feature>
<accession>A0ABD0LR98</accession>
<dbReference type="Gene3D" id="1.20.1270.60">
    <property type="entry name" value="Arfaptin homology (AH) domain/BAR domain"/>
    <property type="match status" value="1"/>
</dbReference>
<feature type="region of interest" description="Disordered" evidence="4">
    <location>
        <begin position="326"/>
        <end position="365"/>
    </location>
</feature>
<dbReference type="SUPFAM" id="SSF103657">
    <property type="entry name" value="BAR/IMD domain-like"/>
    <property type="match status" value="1"/>
</dbReference>
<feature type="domain" description="Rho-GAP" evidence="5">
    <location>
        <begin position="101"/>
        <end position="287"/>
    </location>
</feature>
<dbReference type="InterPro" id="IPR004148">
    <property type="entry name" value="BAR_dom"/>
</dbReference>
<evidence type="ECO:0000313" key="6">
    <source>
        <dbReference type="EMBL" id="KAK7501998.1"/>
    </source>
</evidence>
<dbReference type="EMBL" id="JACVVK020000028">
    <property type="protein sequence ID" value="KAK7501998.1"/>
    <property type="molecule type" value="Genomic_DNA"/>
</dbReference>
<evidence type="ECO:0000313" key="7">
    <source>
        <dbReference type="Proteomes" id="UP001519460"/>
    </source>
</evidence>
<dbReference type="InterPro" id="IPR047165">
    <property type="entry name" value="RHG17/44/SH3BP1-like"/>
</dbReference>
<name>A0ABD0LR98_9CAEN</name>
<feature type="compositionally biased region" description="Low complexity" evidence="4">
    <location>
        <begin position="747"/>
        <end position="762"/>
    </location>
</feature>
<dbReference type="PANTHER" id="PTHR14130">
    <property type="entry name" value="3BP-1 RELATED RHOGAP"/>
    <property type="match status" value="1"/>
</dbReference>
<feature type="region of interest" description="Disordered" evidence="4">
    <location>
        <begin position="507"/>
        <end position="847"/>
    </location>
</feature>
<feature type="compositionally biased region" description="Polar residues" evidence="4">
    <location>
        <begin position="790"/>
        <end position="806"/>
    </location>
</feature>
<dbReference type="InterPro" id="IPR008936">
    <property type="entry name" value="Rho_GTPase_activation_prot"/>
</dbReference>
<feature type="non-terminal residue" evidence="6">
    <location>
        <position position="1"/>
    </location>
</feature>
<evidence type="ECO:0000256" key="1">
    <source>
        <dbReference type="ARBA" id="ARBA00022468"/>
    </source>
</evidence>
<keyword evidence="7" id="KW-1185">Reference proteome</keyword>
<dbReference type="Gene3D" id="1.10.555.10">
    <property type="entry name" value="Rho GTPase activation protein"/>
    <property type="match status" value="1"/>
</dbReference>
<proteinExistence type="predicted"/>